<gene>
    <name evidence="2" type="ORF">DCF25_22600</name>
</gene>
<evidence type="ECO:0000256" key="1">
    <source>
        <dbReference type="SAM" id="Phobius"/>
    </source>
</evidence>
<dbReference type="EMBL" id="QBMC01000294">
    <property type="protein sequence ID" value="PZO07825.1"/>
    <property type="molecule type" value="Genomic_DNA"/>
</dbReference>
<reference evidence="2 3" key="2">
    <citation type="submission" date="2018-06" db="EMBL/GenBank/DDBJ databases">
        <title>Metagenomic assembly of (sub)arctic Cyanobacteria and their associated microbiome from non-axenic cultures.</title>
        <authorList>
            <person name="Baurain D."/>
        </authorList>
    </citation>
    <scope>NUCLEOTIDE SEQUENCE [LARGE SCALE GENOMIC DNA]</scope>
    <source>
        <strain evidence="2">ULC129bin1</strain>
    </source>
</reference>
<proteinExistence type="predicted"/>
<keyword evidence="1" id="KW-0472">Membrane</keyword>
<accession>A0A2W4VEA7</accession>
<evidence type="ECO:0000313" key="3">
    <source>
        <dbReference type="Proteomes" id="UP000249354"/>
    </source>
</evidence>
<comment type="caution">
    <text evidence="2">The sequence shown here is derived from an EMBL/GenBank/DDBJ whole genome shotgun (WGS) entry which is preliminary data.</text>
</comment>
<sequence length="168" mass="18289">MNTLNAGQLVRVTSPRSLAYGRVAMVMTVCDGIQVRFADLPQSVAASPNPVGLVQTFGFEELALVEGVPVAAFYLLVTVLTLAGTQEYKRYAIAHVEDSQKPCDVAETVAARFFGSLGDWDGEFYLRENSPYAAKLVEFELITVAQYVELSRTTPDYDLGADVPGNPF</sequence>
<keyword evidence="1" id="KW-1133">Transmembrane helix</keyword>
<organism evidence="2 3">
    <name type="scientific">Leptolyngbya foveolarum</name>
    <dbReference type="NCBI Taxonomy" id="47253"/>
    <lineage>
        <taxon>Bacteria</taxon>
        <taxon>Bacillati</taxon>
        <taxon>Cyanobacteriota</taxon>
        <taxon>Cyanophyceae</taxon>
        <taxon>Leptolyngbyales</taxon>
        <taxon>Leptolyngbyaceae</taxon>
        <taxon>Leptolyngbya group</taxon>
        <taxon>Leptolyngbya</taxon>
    </lineage>
</organism>
<keyword evidence="1" id="KW-0812">Transmembrane</keyword>
<dbReference type="AlphaFoldDB" id="A0A2W4VEA7"/>
<name>A0A2W4VEA7_9CYAN</name>
<reference evidence="3" key="1">
    <citation type="submission" date="2018-04" db="EMBL/GenBank/DDBJ databases">
        <authorList>
            <person name="Cornet L."/>
        </authorList>
    </citation>
    <scope>NUCLEOTIDE SEQUENCE [LARGE SCALE GENOMIC DNA]</scope>
</reference>
<protein>
    <submittedName>
        <fullName evidence="2">Uncharacterized protein</fullName>
    </submittedName>
</protein>
<feature type="transmembrane region" description="Helical" evidence="1">
    <location>
        <begin position="62"/>
        <end position="83"/>
    </location>
</feature>
<evidence type="ECO:0000313" key="2">
    <source>
        <dbReference type="EMBL" id="PZO07825.1"/>
    </source>
</evidence>
<dbReference type="Proteomes" id="UP000249354">
    <property type="component" value="Unassembled WGS sequence"/>
</dbReference>